<name>A0A0A9DRD1_ARUDO</name>
<evidence type="ECO:0000313" key="1">
    <source>
        <dbReference type="EMBL" id="JAD86332.1"/>
    </source>
</evidence>
<dbReference type="AlphaFoldDB" id="A0A0A9DRD1"/>
<reference evidence="1" key="1">
    <citation type="submission" date="2014-09" db="EMBL/GenBank/DDBJ databases">
        <authorList>
            <person name="Magalhaes I.L.F."/>
            <person name="Oliveira U."/>
            <person name="Santos F.R."/>
            <person name="Vidigal T.H.D.A."/>
            <person name="Brescovit A.D."/>
            <person name="Santos A.J."/>
        </authorList>
    </citation>
    <scope>NUCLEOTIDE SEQUENCE</scope>
    <source>
        <tissue evidence="1">Shoot tissue taken approximately 20 cm above the soil surface</tissue>
    </source>
</reference>
<protein>
    <submittedName>
        <fullName evidence="1">Pcna1</fullName>
    </submittedName>
</protein>
<organism evidence="1">
    <name type="scientific">Arundo donax</name>
    <name type="common">Giant reed</name>
    <name type="synonym">Donax arundinaceus</name>
    <dbReference type="NCBI Taxonomy" id="35708"/>
    <lineage>
        <taxon>Eukaryota</taxon>
        <taxon>Viridiplantae</taxon>
        <taxon>Streptophyta</taxon>
        <taxon>Embryophyta</taxon>
        <taxon>Tracheophyta</taxon>
        <taxon>Spermatophyta</taxon>
        <taxon>Magnoliopsida</taxon>
        <taxon>Liliopsida</taxon>
        <taxon>Poales</taxon>
        <taxon>Poaceae</taxon>
        <taxon>PACMAD clade</taxon>
        <taxon>Arundinoideae</taxon>
        <taxon>Arundineae</taxon>
        <taxon>Arundo</taxon>
    </lineage>
</organism>
<sequence>MTHEQGISFFSWARYVAKCCSKRDGNGQALGLAFGDTELRNGVQQDGVCIKNIANLFQVGTLPSIHLLNNCNIIKSLSFTDFNLLCNTWVELVYYQCCAVPSENKVSQQPICDELLVFRLLIPQLNHNSSIYGKGTFFIPMKNLMAKLKRANSIMHKDKPTNLNSL</sequence>
<proteinExistence type="predicted"/>
<dbReference type="EMBL" id="GBRH01211563">
    <property type="protein sequence ID" value="JAD86332.1"/>
    <property type="molecule type" value="Transcribed_RNA"/>
</dbReference>
<accession>A0A0A9DRD1</accession>
<reference evidence="1" key="2">
    <citation type="journal article" date="2015" name="Data Brief">
        <title>Shoot transcriptome of the giant reed, Arundo donax.</title>
        <authorList>
            <person name="Barrero R.A."/>
            <person name="Guerrero F.D."/>
            <person name="Moolhuijzen P."/>
            <person name="Goolsby J.A."/>
            <person name="Tidwell J."/>
            <person name="Bellgard S.E."/>
            <person name="Bellgard M.I."/>
        </authorList>
    </citation>
    <scope>NUCLEOTIDE SEQUENCE</scope>
    <source>
        <tissue evidence="1">Shoot tissue taken approximately 20 cm above the soil surface</tissue>
    </source>
</reference>